<proteinExistence type="predicted"/>
<organism evidence="2 3">
    <name type="scientific">Handroanthus impetiginosus</name>
    <dbReference type="NCBI Taxonomy" id="429701"/>
    <lineage>
        <taxon>Eukaryota</taxon>
        <taxon>Viridiplantae</taxon>
        <taxon>Streptophyta</taxon>
        <taxon>Embryophyta</taxon>
        <taxon>Tracheophyta</taxon>
        <taxon>Spermatophyta</taxon>
        <taxon>Magnoliopsida</taxon>
        <taxon>eudicotyledons</taxon>
        <taxon>Gunneridae</taxon>
        <taxon>Pentapetalae</taxon>
        <taxon>asterids</taxon>
        <taxon>lamiids</taxon>
        <taxon>Lamiales</taxon>
        <taxon>Bignoniaceae</taxon>
        <taxon>Crescentiina</taxon>
        <taxon>Tabebuia alliance</taxon>
        <taxon>Handroanthus</taxon>
    </lineage>
</organism>
<feature type="transmembrane region" description="Helical" evidence="1">
    <location>
        <begin position="36"/>
        <end position="55"/>
    </location>
</feature>
<name>A0A2G9I564_9LAMI</name>
<sequence length="65" mass="7623">MPPFPFFLSIISKEVLNERALIPTLMAFTLMKYSRVIAYLLFPKVLTGFLINGILRTFLEICWKR</sequence>
<dbReference type="EMBL" id="NKXS01000343">
    <property type="protein sequence ID" value="PIN24905.1"/>
    <property type="molecule type" value="Genomic_DNA"/>
</dbReference>
<gene>
    <name evidence="2" type="ORF">CDL12_02370</name>
</gene>
<keyword evidence="1" id="KW-0472">Membrane</keyword>
<protein>
    <submittedName>
        <fullName evidence="2">Uncharacterized protein</fullName>
    </submittedName>
</protein>
<reference evidence="3" key="1">
    <citation type="journal article" date="2018" name="Gigascience">
        <title>Genome assembly of the Pink Ipe (Handroanthus impetiginosus, Bignoniaceae), a highly valued, ecologically keystone Neotropical timber forest tree.</title>
        <authorList>
            <person name="Silva-Junior O.B."/>
            <person name="Grattapaglia D."/>
            <person name="Novaes E."/>
            <person name="Collevatti R.G."/>
        </authorList>
    </citation>
    <scope>NUCLEOTIDE SEQUENCE [LARGE SCALE GENOMIC DNA]</scope>
    <source>
        <strain evidence="3">cv. UFG-1</strain>
    </source>
</reference>
<keyword evidence="1" id="KW-1133">Transmembrane helix</keyword>
<dbReference type="Proteomes" id="UP000231279">
    <property type="component" value="Unassembled WGS sequence"/>
</dbReference>
<evidence type="ECO:0000313" key="3">
    <source>
        <dbReference type="Proteomes" id="UP000231279"/>
    </source>
</evidence>
<accession>A0A2G9I564</accession>
<evidence type="ECO:0000256" key="1">
    <source>
        <dbReference type="SAM" id="Phobius"/>
    </source>
</evidence>
<evidence type="ECO:0000313" key="2">
    <source>
        <dbReference type="EMBL" id="PIN24905.1"/>
    </source>
</evidence>
<keyword evidence="1" id="KW-0812">Transmembrane</keyword>
<comment type="caution">
    <text evidence="2">The sequence shown here is derived from an EMBL/GenBank/DDBJ whole genome shotgun (WGS) entry which is preliminary data.</text>
</comment>
<dbReference type="AlphaFoldDB" id="A0A2G9I564"/>
<keyword evidence="3" id="KW-1185">Reference proteome</keyword>